<feature type="signal peptide" evidence="1">
    <location>
        <begin position="1"/>
        <end position="33"/>
    </location>
</feature>
<reference evidence="3" key="1">
    <citation type="submission" date="2016-11" db="UniProtKB">
        <authorList>
            <consortium name="WormBaseParasite"/>
        </authorList>
    </citation>
    <scope>IDENTIFICATION</scope>
</reference>
<keyword evidence="2" id="KW-1185">Reference proteome</keyword>
<protein>
    <submittedName>
        <fullName evidence="3">AB hydrolase-1 domain-containing protein</fullName>
    </submittedName>
</protein>
<proteinExistence type="predicted"/>
<dbReference type="SUPFAM" id="SSF53474">
    <property type="entry name" value="alpha/beta-Hydrolases"/>
    <property type="match status" value="1"/>
</dbReference>
<sequence>LQTADMLVHTWHKSGSSLCSLPAALLLLALAIAQPALPIVAAAAKTPVILIPGDGGSQVEARLDGKPWVPHYWCSKTTKDYFPIWLNLELLTYFTIDCFVDNFRLHFDNVTNISHNAPNVSIRVPNYGDTAAVEYFDVSRISASAYFSGLVAALTKQLGYTRNVSVRGVPFDFRRSPPDLDVENFDSNLLQLIESTCRDNGNRPALLVAHSYGNIMALRFLQRQSADWKRRHIRALLAVGAPLGGAVKTVRVVSSGDSLNIPFEKPLTIRPLQRSFTSSAFLMPQAPLWPPGEPFASRPGRNYSSSNYAEFFADIGFPEGLAMRLASLTDFDATKPPGVEVHCVHGDGLPTPGRFVWTSDEPGWADSQPGIVNDNGDGTVNERSLQACVKFWSGVQKQPVRSFVIDGAEHVKILRHAAFINYTLTLLSTFDAEQPQPQPLFYSSKAKTLPDENAEDRWFDPFFSFAVTVTFIQTGVLAFNSVPYYFIVWHQSDIALQLGQVLVVKAGAVRFAAGRAALSFGGARFALSTPFYPQPALLLLRPLPPNAPIQIRNRPDVDVLDRVEVGHGQLAQLGHSGQAQQPERRGQPADVEVAQAEQQAALVLPVELHVGHESSDGFLAQQAVPTAQLAQLRAQVCQTVVHLL</sequence>
<feature type="chain" id="PRO_5009321832" evidence="1">
    <location>
        <begin position="34"/>
        <end position="644"/>
    </location>
</feature>
<dbReference type="InterPro" id="IPR003386">
    <property type="entry name" value="LACT/PDAT_acylTrfase"/>
</dbReference>
<dbReference type="InterPro" id="IPR029058">
    <property type="entry name" value="AB_hydrolase_fold"/>
</dbReference>
<evidence type="ECO:0000313" key="2">
    <source>
        <dbReference type="Proteomes" id="UP000095280"/>
    </source>
</evidence>
<evidence type="ECO:0000313" key="3">
    <source>
        <dbReference type="WBParaSite" id="maker-uti_cns_0048062-snap-gene-0.3-mRNA-1"/>
    </source>
</evidence>
<dbReference type="Pfam" id="PF02450">
    <property type="entry name" value="LCAT"/>
    <property type="match status" value="2"/>
</dbReference>
<dbReference type="WBParaSite" id="maker-uti_cns_0048062-snap-gene-0.3-mRNA-1">
    <property type="protein sequence ID" value="maker-uti_cns_0048062-snap-gene-0.3-mRNA-1"/>
    <property type="gene ID" value="maker-uti_cns_0048062-snap-gene-0.3"/>
</dbReference>
<dbReference type="GO" id="GO:0006629">
    <property type="term" value="P:lipid metabolic process"/>
    <property type="evidence" value="ECO:0007669"/>
    <property type="project" value="InterPro"/>
</dbReference>
<dbReference type="Proteomes" id="UP000095280">
    <property type="component" value="Unplaced"/>
</dbReference>
<dbReference type="PANTHER" id="PTHR11440">
    <property type="entry name" value="LECITHIN-CHOLESTEROL ACYLTRANSFERASE-RELATED"/>
    <property type="match status" value="1"/>
</dbReference>
<accession>A0A1I8JIX4</accession>
<dbReference type="AlphaFoldDB" id="A0A1I8JIX4"/>
<keyword evidence="1" id="KW-0732">Signal</keyword>
<organism evidence="2 3">
    <name type="scientific">Macrostomum lignano</name>
    <dbReference type="NCBI Taxonomy" id="282301"/>
    <lineage>
        <taxon>Eukaryota</taxon>
        <taxon>Metazoa</taxon>
        <taxon>Spiralia</taxon>
        <taxon>Lophotrochozoa</taxon>
        <taxon>Platyhelminthes</taxon>
        <taxon>Rhabditophora</taxon>
        <taxon>Macrostomorpha</taxon>
        <taxon>Macrostomida</taxon>
        <taxon>Macrostomidae</taxon>
        <taxon>Macrostomum</taxon>
    </lineage>
</organism>
<name>A0A1I8JIX4_9PLAT</name>
<evidence type="ECO:0000256" key="1">
    <source>
        <dbReference type="SAM" id="SignalP"/>
    </source>
</evidence>
<dbReference type="GO" id="GO:0008374">
    <property type="term" value="F:O-acyltransferase activity"/>
    <property type="evidence" value="ECO:0007669"/>
    <property type="project" value="InterPro"/>
</dbReference>
<dbReference type="Gene3D" id="3.40.50.1820">
    <property type="entry name" value="alpha/beta hydrolase"/>
    <property type="match status" value="2"/>
</dbReference>